<dbReference type="EMBL" id="JAEDAH010000042">
    <property type="protein sequence ID" value="MCA6063572.1"/>
    <property type="molecule type" value="Genomic_DNA"/>
</dbReference>
<gene>
    <name evidence="7" type="ORF">I9W95_08115</name>
</gene>
<evidence type="ECO:0000256" key="3">
    <source>
        <dbReference type="ARBA" id="ARBA00022989"/>
    </source>
</evidence>
<dbReference type="Gene3D" id="1.20.120.960">
    <property type="entry name" value="Histidine kinase NarX, sensor domain"/>
    <property type="match status" value="1"/>
</dbReference>
<accession>A0ABS7ZR67</accession>
<keyword evidence="5" id="KW-0732">Signal</keyword>
<keyword evidence="3" id="KW-1133">Transmembrane helix</keyword>
<evidence type="ECO:0000313" key="8">
    <source>
        <dbReference type="Proteomes" id="UP000714380"/>
    </source>
</evidence>
<proteinExistence type="predicted"/>
<dbReference type="Pfam" id="PF13675">
    <property type="entry name" value="PilJ"/>
    <property type="match status" value="2"/>
</dbReference>
<organism evidence="7 8">
    <name type="scientific">Thalassolituus marinus</name>
    <dbReference type="NCBI Taxonomy" id="671053"/>
    <lineage>
        <taxon>Bacteria</taxon>
        <taxon>Pseudomonadati</taxon>
        <taxon>Pseudomonadota</taxon>
        <taxon>Gammaproteobacteria</taxon>
        <taxon>Oceanospirillales</taxon>
        <taxon>Oceanospirillaceae</taxon>
        <taxon>Thalassolituus</taxon>
    </lineage>
</organism>
<keyword evidence="8" id="KW-1185">Reference proteome</keyword>
<feature type="signal peptide" evidence="5">
    <location>
        <begin position="1"/>
        <end position="21"/>
    </location>
</feature>
<keyword evidence="4" id="KW-0472">Membrane</keyword>
<evidence type="ECO:0000256" key="4">
    <source>
        <dbReference type="ARBA" id="ARBA00023136"/>
    </source>
</evidence>
<evidence type="ECO:0000313" key="7">
    <source>
        <dbReference type="EMBL" id="MCA6063572.1"/>
    </source>
</evidence>
<feature type="domain" description="NarX-like N-terminal" evidence="6">
    <location>
        <begin position="141"/>
        <end position="215"/>
    </location>
</feature>
<sequence>MKKIIFSLVMALIPLSVPSYSWGITDAEAINISGRQRMLTQRMMKNYLLIGADVKADKASGQLDDAVALFEEQFLKLRDYSPTNAISSRLDSVESLWIPHRSQIIGQPSRQDLQPLLQTNLALLKACDDVVKEIEKYAQVESARLVNISGRQRMLSQKIAKVYTALYWRVDSPELKTEFAAAIDLFEQSLTELEGYTDNTPELKDSLRKVRNQWNFSQSGFNLESTGRYVPTVISVTTESILKKMDEITMQYQQLMMSKAGQLASAGH</sequence>
<name>A0ABS7ZR67_9GAMM</name>
<comment type="caution">
    <text evidence="7">The sequence shown here is derived from an EMBL/GenBank/DDBJ whole genome shotgun (WGS) entry which is preliminary data.</text>
</comment>
<feature type="domain" description="NarX-like N-terminal" evidence="6">
    <location>
        <begin position="26"/>
        <end position="112"/>
    </location>
</feature>
<dbReference type="RefSeq" id="WP_225673704.1">
    <property type="nucleotide sequence ID" value="NZ_JAEDAH010000042.1"/>
</dbReference>
<evidence type="ECO:0000259" key="6">
    <source>
        <dbReference type="Pfam" id="PF13675"/>
    </source>
</evidence>
<comment type="subcellular location">
    <subcellularLocation>
        <location evidence="1">Membrane</location>
        <topology evidence="1">Multi-pass membrane protein</topology>
    </subcellularLocation>
</comment>
<feature type="chain" id="PRO_5046116117" evidence="5">
    <location>
        <begin position="22"/>
        <end position="268"/>
    </location>
</feature>
<evidence type="ECO:0000256" key="5">
    <source>
        <dbReference type="SAM" id="SignalP"/>
    </source>
</evidence>
<evidence type="ECO:0000256" key="2">
    <source>
        <dbReference type="ARBA" id="ARBA00022692"/>
    </source>
</evidence>
<dbReference type="InterPro" id="IPR029095">
    <property type="entry name" value="NarX-like_N"/>
</dbReference>
<reference evidence="7 8" key="1">
    <citation type="submission" date="2020-12" db="EMBL/GenBank/DDBJ databases">
        <title>Novel Thalassolituus-related marine hydrocarbonoclastic bacteria mediated algae-derived hydrocarbons mineralization in twilight zone of the northern South China Sea.</title>
        <authorList>
            <person name="Dong C."/>
        </authorList>
    </citation>
    <scope>NUCLEOTIDE SEQUENCE [LARGE SCALE GENOMIC DNA]</scope>
    <source>
        <strain evidence="7 8">IMCC1826</strain>
    </source>
</reference>
<keyword evidence="2" id="KW-0812">Transmembrane</keyword>
<protein>
    <submittedName>
        <fullName evidence="7">Type IV pili methyl-accepting chemotaxis transducer N-terminal domain-containing protein</fullName>
    </submittedName>
</protein>
<evidence type="ECO:0000256" key="1">
    <source>
        <dbReference type="ARBA" id="ARBA00004141"/>
    </source>
</evidence>
<dbReference type="InterPro" id="IPR042295">
    <property type="entry name" value="NarX-like_N_sf"/>
</dbReference>
<dbReference type="Proteomes" id="UP000714380">
    <property type="component" value="Unassembled WGS sequence"/>
</dbReference>